<comment type="caution">
    <text evidence="2">The sequence shown here is derived from an EMBL/GenBank/DDBJ whole genome shotgun (WGS) entry which is preliminary data.</text>
</comment>
<feature type="domain" description="KilA-N" evidence="1">
    <location>
        <begin position="6"/>
        <end position="110"/>
    </location>
</feature>
<dbReference type="InterPro" id="IPR018004">
    <property type="entry name" value="KilA/APSES_HTH"/>
</dbReference>
<evidence type="ECO:0000313" key="3">
    <source>
        <dbReference type="Proteomes" id="UP000433309"/>
    </source>
</evidence>
<protein>
    <submittedName>
        <fullName evidence="2">KilA-N domain-containing protein</fullName>
    </submittedName>
</protein>
<name>A0A6I2KWN9_9BURK</name>
<dbReference type="AlphaFoldDB" id="A0A6I2KWN9"/>
<sequence length="263" mass="28420">MIQNELTIPPTVKIAGVNIRFDDVGRFSLNDLHKAAGGEVRHQPAQFLRLDSTGALAKEMLSESDMQNPISVVRGGAGQGTFVCKELVYAYAMWISPKFHLQVIRTFDAVTTSIVVPIEKPKKRTALPKPPVLEAAAMIPPVFRALRACGIDKNAAAIGANQIAAAQTGVNLLAMAGQTHLPTPTQQICYTPTELGKRFCQSAIAFNRRLTDAGLQESINGHWVPTEKGRRHAVVLDTGKAHGNGTPIQQVKWTDSVLAEIAL</sequence>
<dbReference type="SMART" id="SM01252">
    <property type="entry name" value="KilA-N"/>
    <property type="match status" value="1"/>
</dbReference>
<dbReference type="InterPro" id="IPR017880">
    <property type="entry name" value="KilA_N"/>
</dbReference>
<accession>A0A6I2KWN9</accession>
<gene>
    <name evidence="2" type="ORF">GJ699_02415</name>
</gene>
<keyword evidence="3" id="KW-1185">Reference proteome</keyword>
<evidence type="ECO:0000313" key="2">
    <source>
        <dbReference type="EMBL" id="MRW88834.1"/>
    </source>
</evidence>
<dbReference type="Pfam" id="PF04383">
    <property type="entry name" value="KilA-N"/>
    <property type="match status" value="1"/>
</dbReference>
<dbReference type="PROSITE" id="PS51301">
    <property type="entry name" value="KILA_N"/>
    <property type="match status" value="1"/>
</dbReference>
<evidence type="ECO:0000259" key="1">
    <source>
        <dbReference type="PROSITE" id="PS51301"/>
    </source>
</evidence>
<organism evidence="2 3">
    <name type="scientific">Duganella guangzhouensis</name>
    <dbReference type="NCBI Taxonomy" id="2666084"/>
    <lineage>
        <taxon>Bacteria</taxon>
        <taxon>Pseudomonadati</taxon>
        <taxon>Pseudomonadota</taxon>
        <taxon>Betaproteobacteria</taxon>
        <taxon>Burkholderiales</taxon>
        <taxon>Oxalobacteraceae</taxon>
        <taxon>Telluria group</taxon>
        <taxon>Duganella</taxon>
    </lineage>
</organism>
<dbReference type="RefSeq" id="WP_154372723.1">
    <property type="nucleotide sequence ID" value="NZ_WKJK01000001.1"/>
</dbReference>
<dbReference type="EMBL" id="WKJK01000001">
    <property type="protein sequence ID" value="MRW88834.1"/>
    <property type="molecule type" value="Genomic_DNA"/>
</dbReference>
<proteinExistence type="predicted"/>
<dbReference type="Proteomes" id="UP000433309">
    <property type="component" value="Unassembled WGS sequence"/>
</dbReference>
<reference evidence="2 3" key="1">
    <citation type="submission" date="2019-11" db="EMBL/GenBank/DDBJ databases">
        <title>Novel species isolated from a subtropical stream in China.</title>
        <authorList>
            <person name="Lu H."/>
        </authorList>
    </citation>
    <scope>NUCLEOTIDE SEQUENCE [LARGE SCALE GENOMIC DNA]</scope>
    <source>
        <strain evidence="2 3">FT80W</strain>
    </source>
</reference>